<dbReference type="AlphaFoldDB" id="A0A1I2IMH5"/>
<sequence>MEKKMLLMLLLALDFHFGQSQEKKFKSSLDKDKQFVSNMIDKKYYANCQTARAIWNWAELGYQETKSSALLQESLKNEGFSVETGLADIPTSFVATYGSGSPVIGILAEFDALPGLSQDSVPMQKPLVNGGSGHGCGHNLFGTASISAAIALKYWLSQSKKGGTIKVYGTPAEEGGGGKVYMVRAGLFSGTDVVLHWHPSSANNASPESCLAVMSGIFRFYGISTHAAAAPEKGRSALDGVEAMNYMVNLMREHVPQESRIHYVITKGGLASNVVPDYAEVEYTVRHPDVKTTIELWERVVKAAEGATIGTGTTMKYEVSSGLYNLLANETLAKLMHANLEKVGGINYAPEEQVFAEEIQKTLKNPPPIHSVQKIMPYQMGYFPASTDVGDVSWVVPTVGLGIATWVAGTSAHSWQAVATNGMSIGFKGMQNAAKTLAMTAIDILSNPAIVEQAKAEMNKARGADFKYKSLIGDRKPPLDYRKGR</sequence>
<evidence type="ECO:0000313" key="3">
    <source>
        <dbReference type="EMBL" id="SFF43612.1"/>
    </source>
</evidence>
<dbReference type="SUPFAM" id="SSF55031">
    <property type="entry name" value="Bacterial exopeptidase dimerisation domain"/>
    <property type="match status" value="1"/>
</dbReference>
<dbReference type="PIRSF" id="PIRSF037227">
    <property type="entry name" value="Aminobenzoyl-glu_utiliz_pB"/>
    <property type="match status" value="1"/>
</dbReference>
<dbReference type="Pfam" id="PF01546">
    <property type="entry name" value="Peptidase_M20"/>
    <property type="match status" value="1"/>
</dbReference>
<dbReference type="PANTHER" id="PTHR30575">
    <property type="entry name" value="PEPTIDASE M20"/>
    <property type="match status" value="1"/>
</dbReference>
<proteinExistence type="predicted"/>
<dbReference type="InterPro" id="IPR011650">
    <property type="entry name" value="Peptidase_M20_dimer"/>
</dbReference>
<protein>
    <submittedName>
        <fullName evidence="3">Aminobenzoyl-glutamate utilization protein B</fullName>
    </submittedName>
</protein>
<dbReference type="Proteomes" id="UP000199513">
    <property type="component" value="Unassembled WGS sequence"/>
</dbReference>
<dbReference type="InterPro" id="IPR052030">
    <property type="entry name" value="Peptidase_M20/M20A_hydrolases"/>
</dbReference>
<evidence type="ECO:0000259" key="2">
    <source>
        <dbReference type="Pfam" id="PF07687"/>
    </source>
</evidence>
<reference evidence="3 4" key="1">
    <citation type="submission" date="2016-10" db="EMBL/GenBank/DDBJ databases">
        <authorList>
            <person name="de Groot N.N."/>
        </authorList>
    </citation>
    <scope>NUCLEOTIDE SEQUENCE [LARGE SCALE GENOMIC DNA]</scope>
    <source>
        <strain>GEY</strain>
        <strain evidence="4">DSM 9560</strain>
    </source>
</reference>
<keyword evidence="4" id="KW-1185">Reference proteome</keyword>
<dbReference type="STRING" id="1003.SAMN04488541_103416"/>
<dbReference type="GO" id="GO:0071713">
    <property type="term" value="F:para-aminobenzoyl-glutamate hydrolase activity"/>
    <property type="evidence" value="ECO:0007669"/>
    <property type="project" value="TreeGrafter"/>
</dbReference>
<dbReference type="Pfam" id="PF07687">
    <property type="entry name" value="M20_dimer"/>
    <property type="match status" value="1"/>
</dbReference>
<organism evidence="3 4">
    <name type="scientific">Thermoflexibacter ruber</name>
    <dbReference type="NCBI Taxonomy" id="1003"/>
    <lineage>
        <taxon>Bacteria</taxon>
        <taxon>Pseudomonadati</taxon>
        <taxon>Bacteroidota</taxon>
        <taxon>Cytophagia</taxon>
        <taxon>Cytophagales</taxon>
        <taxon>Thermoflexibacteraceae</taxon>
        <taxon>Thermoflexibacter</taxon>
    </lineage>
</organism>
<dbReference type="InterPro" id="IPR017439">
    <property type="entry name" value="Amidohydrolase"/>
</dbReference>
<dbReference type="GO" id="GO:0016805">
    <property type="term" value="F:dipeptidase activity"/>
    <property type="evidence" value="ECO:0007669"/>
    <property type="project" value="TreeGrafter"/>
</dbReference>
<accession>A0A1I2IMH5</accession>
<dbReference type="EMBL" id="FONY01000034">
    <property type="protein sequence ID" value="SFF43612.1"/>
    <property type="molecule type" value="Genomic_DNA"/>
</dbReference>
<feature type="domain" description="Peptidase M20 dimerisation" evidence="2">
    <location>
        <begin position="214"/>
        <end position="305"/>
    </location>
</feature>
<dbReference type="RefSeq" id="WP_091548644.1">
    <property type="nucleotide sequence ID" value="NZ_FONY01000034.1"/>
</dbReference>
<dbReference type="GO" id="GO:0005737">
    <property type="term" value="C:cytoplasm"/>
    <property type="evidence" value="ECO:0007669"/>
    <property type="project" value="TreeGrafter"/>
</dbReference>
<dbReference type="NCBIfam" id="TIGR01891">
    <property type="entry name" value="amidohydrolases"/>
    <property type="match status" value="1"/>
</dbReference>
<dbReference type="InterPro" id="IPR002933">
    <property type="entry name" value="Peptidase_M20"/>
</dbReference>
<dbReference type="InterPro" id="IPR036264">
    <property type="entry name" value="Bact_exopeptidase_dim_dom"/>
</dbReference>
<keyword evidence="1" id="KW-0378">Hydrolase</keyword>
<dbReference type="OrthoDB" id="9781032at2"/>
<gene>
    <name evidence="3" type="ORF">SAMN04488541_103416</name>
</gene>
<dbReference type="SUPFAM" id="SSF53187">
    <property type="entry name" value="Zn-dependent exopeptidases"/>
    <property type="match status" value="1"/>
</dbReference>
<dbReference type="GO" id="GO:0046657">
    <property type="term" value="P:folic acid catabolic process"/>
    <property type="evidence" value="ECO:0007669"/>
    <property type="project" value="TreeGrafter"/>
</dbReference>
<name>A0A1I2IMH5_9BACT</name>
<evidence type="ECO:0000256" key="1">
    <source>
        <dbReference type="ARBA" id="ARBA00022801"/>
    </source>
</evidence>
<dbReference type="PANTHER" id="PTHR30575:SF0">
    <property type="entry name" value="XAA-ARG DIPEPTIDASE"/>
    <property type="match status" value="1"/>
</dbReference>
<dbReference type="Gene3D" id="3.40.630.10">
    <property type="entry name" value="Zn peptidases"/>
    <property type="match status" value="1"/>
</dbReference>
<evidence type="ECO:0000313" key="4">
    <source>
        <dbReference type="Proteomes" id="UP000199513"/>
    </source>
</evidence>
<dbReference type="Gene3D" id="3.30.70.360">
    <property type="match status" value="1"/>
</dbReference>
<dbReference type="InterPro" id="IPR017145">
    <property type="entry name" value="Aminobenzoyl-glu_utiliz_pB"/>
</dbReference>